<name>A0A1I4M1Z4_9PROT</name>
<gene>
    <name evidence="2" type="ORF">NMYAN_10156</name>
    <name evidence="3" type="ORF">SAMN05421880_10379</name>
</gene>
<dbReference type="Proteomes" id="UP000199561">
    <property type="component" value="Unassembled WGS sequence"/>
</dbReference>
<evidence type="ECO:0000313" key="3">
    <source>
        <dbReference type="EMBL" id="SFL97271.1"/>
    </source>
</evidence>
<reference evidence="2" key="2">
    <citation type="submission" date="2021-02" db="EMBL/GenBank/DDBJ databases">
        <authorList>
            <person name="Han P."/>
        </authorList>
    </citation>
    <scope>NUCLEOTIDE SEQUENCE</scope>
    <source>
        <strain evidence="2">Nitrosomonas nitrosa 18-3D</strain>
    </source>
</reference>
<keyword evidence="1" id="KW-0175">Coiled coil</keyword>
<evidence type="ECO:0000313" key="2">
    <source>
        <dbReference type="EMBL" id="CAE6484270.1"/>
    </source>
</evidence>
<dbReference type="EMBL" id="FOUF01000003">
    <property type="protein sequence ID" value="SFL97271.1"/>
    <property type="molecule type" value="Genomic_DNA"/>
</dbReference>
<protein>
    <submittedName>
        <fullName evidence="3">Uncharacterized protein</fullName>
    </submittedName>
</protein>
<evidence type="ECO:0000313" key="4">
    <source>
        <dbReference type="Proteomes" id="UP000199561"/>
    </source>
</evidence>
<keyword evidence="4" id="KW-1185">Reference proteome</keyword>
<evidence type="ECO:0000256" key="1">
    <source>
        <dbReference type="SAM" id="Coils"/>
    </source>
</evidence>
<dbReference type="Proteomes" id="UP000601736">
    <property type="component" value="Unassembled WGS sequence"/>
</dbReference>
<proteinExistence type="predicted"/>
<organism evidence="3 4">
    <name type="scientific">Nitrosomonas nitrosa</name>
    <dbReference type="NCBI Taxonomy" id="52442"/>
    <lineage>
        <taxon>Bacteria</taxon>
        <taxon>Pseudomonadati</taxon>
        <taxon>Pseudomonadota</taxon>
        <taxon>Betaproteobacteria</taxon>
        <taxon>Nitrosomonadales</taxon>
        <taxon>Nitrosomonadaceae</taxon>
        <taxon>Nitrosomonas</taxon>
    </lineage>
</organism>
<reference evidence="3 4" key="1">
    <citation type="submission" date="2016-10" db="EMBL/GenBank/DDBJ databases">
        <authorList>
            <person name="de Groot N.N."/>
        </authorList>
    </citation>
    <scope>NUCLEOTIDE SEQUENCE [LARGE SCALE GENOMIC DNA]</scope>
    <source>
        <strain evidence="3 4">Nm146</strain>
    </source>
</reference>
<dbReference type="AlphaFoldDB" id="A0A1I4M1Z4"/>
<sequence>MDIKTVQDALKLEQEFNSKLTQQFEALHKGRKLTAPALIEEKEKALERIEKDIEMAAKERDLILSRWDQRIEQRKALLAKLRLEIDELKKQIGR</sequence>
<accession>A0A1I4M1Z4</accession>
<dbReference type="EMBL" id="CAJNAP010000001">
    <property type="protein sequence ID" value="CAE6484270.1"/>
    <property type="molecule type" value="Genomic_DNA"/>
</dbReference>
<dbReference type="STRING" id="52442.SAMN05421880_10379"/>
<feature type="coiled-coil region" evidence="1">
    <location>
        <begin position="39"/>
        <end position="91"/>
    </location>
</feature>